<keyword evidence="2" id="KW-1185">Reference proteome</keyword>
<dbReference type="AlphaFoldDB" id="A0A2H3D3J5"/>
<sequence>MFLAGIIPGPKEPNYKTIPNFVAPIMDACVIGWERGYHISRTASQPKTGHHVDLAVILSVNDLPAACKMSGAAGHGSPHCSVCNASSHGLDTCFHQWTSRDIGEMHQYAYAWRDAHTAAERVEIFKKHGIRWSELWRLSYWDPTQMLIIDSMHCILEGLVHYHC</sequence>
<dbReference type="Proteomes" id="UP000217790">
    <property type="component" value="Unassembled WGS sequence"/>
</dbReference>
<proteinExistence type="predicted"/>
<evidence type="ECO:0000313" key="2">
    <source>
        <dbReference type="Proteomes" id="UP000217790"/>
    </source>
</evidence>
<dbReference type="EMBL" id="KZ293705">
    <property type="protein sequence ID" value="PBK83607.1"/>
    <property type="molecule type" value="Genomic_DNA"/>
</dbReference>
<organism evidence="1 2">
    <name type="scientific">Armillaria gallica</name>
    <name type="common">Bulbous honey fungus</name>
    <name type="synonym">Armillaria bulbosa</name>
    <dbReference type="NCBI Taxonomy" id="47427"/>
    <lineage>
        <taxon>Eukaryota</taxon>
        <taxon>Fungi</taxon>
        <taxon>Dikarya</taxon>
        <taxon>Basidiomycota</taxon>
        <taxon>Agaricomycotina</taxon>
        <taxon>Agaricomycetes</taxon>
        <taxon>Agaricomycetidae</taxon>
        <taxon>Agaricales</taxon>
        <taxon>Marasmiineae</taxon>
        <taxon>Physalacriaceae</taxon>
        <taxon>Armillaria</taxon>
    </lineage>
</organism>
<dbReference type="InterPro" id="IPR004242">
    <property type="entry name" value="Transposase_21"/>
</dbReference>
<dbReference type="Pfam" id="PF02992">
    <property type="entry name" value="Transposase_21"/>
    <property type="match status" value="1"/>
</dbReference>
<dbReference type="STRING" id="47427.A0A2H3D3J5"/>
<name>A0A2H3D3J5_ARMGA</name>
<evidence type="ECO:0000313" key="1">
    <source>
        <dbReference type="EMBL" id="PBK83607.1"/>
    </source>
</evidence>
<dbReference type="PANTHER" id="PTHR46579">
    <property type="entry name" value="F5/8 TYPE C DOMAIN-CONTAINING PROTEIN-RELATED"/>
    <property type="match status" value="1"/>
</dbReference>
<dbReference type="PANTHER" id="PTHR46579:SF2">
    <property type="entry name" value="C2H2-TYPE DOMAIN-CONTAINING PROTEIN"/>
    <property type="match status" value="1"/>
</dbReference>
<protein>
    <submittedName>
        <fullName evidence="1">Uncharacterized protein</fullName>
    </submittedName>
</protein>
<dbReference type="OMA" id="RIWIDEC"/>
<accession>A0A2H3D3J5</accession>
<dbReference type="OrthoDB" id="3234349at2759"/>
<dbReference type="InParanoid" id="A0A2H3D3J5"/>
<reference evidence="2" key="1">
    <citation type="journal article" date="2017" name="Nat. Ecol. Evol.">
        <title>Genome expansion and lineage-specific genetic innovations in the forest pathogenic fungi Armillaria.</title>
        <authorList>
            <person name="Sipos G."/>
            <person name="Prasanna A.N."/>
            <person name="Walter M.C."/>
            <person name="O'Connor E."/>
            <person name="Balint B."/>
            <person name="Krizsan K."/>
            <person name="Kiss B."/>
            <person name="Hess J."/>
            <person name="Varga T."/>
            <person name="Slot J."/>
            <person name="Riley R."/>
            <person name="Boka B."/>
            <person name="Rigling D."/>
            <person name="Barry K."/>
            <person name="Lee J."/>
            <person name="Mihaltcheva S."/>
            <person name="LaButti K."/>
            <person name="Lipzen A."/>
            <person name="Waldron R."/>
            <person name="Moloney N.M."/>
            <person name="Sperisen C."/>
            <person name="Kredics L."/>
            <person name="Vagvoelgyi C."/>
            <person name="Patrignani A."/>
            <person name="Fitzpatrick D."/>
            <person name="Nagy I."/>
            <person name="Doyle S."/>
            <person name="Anderson J.B."/>
            <person name="Grigoriev I.V."/>
            <person name="Gueldener U."/>
            <person name="Muensterkoetter M."/>
            <person name="Nagy L.G."/>
        </authorList>
    </citation>
    <scope>NUCLEOTIDE SEQUENCE [LARGE SCALE GENOMIC DNA]</scope>
    <source>
        <strain evidence="2">Ar21-2</strain>
    </source>
</reference>
<gene>
    <name evidence="1" type="ORF">ARMGADRAFT_1048415</name>
</gene>